<dbReference type="KEGG" id="ruj:E5Z56_02925"/>
<accession>A0A4P8XVD0</accession>
<sequence>MGIFRKRKVKEKVSILSAPQNDSSSHPFNIVSSYSPLTKVELDLYSSLREALPIIDAAICKINRLLGTFSVDCESKKTKEMVDDFFRNVDVCQGNKGMYNFISCYFDNLLTYGEAVAEIVLTSDGKGIRALYNTDPRDVTLIEKDSPLNLVVCSNSKGINEELPYQDLFVTSMLNPESGRSRGVSILRSLPFVSGILLKIFNALGQNWDRVGNVRFAVTYKPDSNSGSSAYTRENAQQIADEWSRVMRNKNSVCDFVSVGDVSIKTIGADNQVLDCDVPIRHITEQIVAKLSVPPFLLGLSWSTTERMSSQQADILTSELECYREILNPVIERIARVFLSLNGIDEKVTVKWTHINLQDELELSEARLNKANALRIEKEIERDFGVKESEEGILETV</sequence>
<name>A0A4P8XVD0_9FIRM</name>
<dbReference type="AlphaFoldDB" id="A0A4P8XVD0"/>
<gene>
    <name evidence="1" type="ORF">E5Z56_02925</name>
</gene>
<reference evidence="1 2" key="1">
    <citation type="submission" date="2019-04" db="EMBL/GenBank/DDBJ databases">
        <authorList>
            <person name="Embree M."/>
            <person name="Gaffney J.R."/>
        </authorList>
    </citation>
    <scope>NUCLEOTIDE SEQUENCE [LARGE SCALE GENOMIC DNA]</scope>
    <source>
        <strain evidence="1 2">JE7A12</strain>
    </source>
</reference>
<organism evidence="1 2">
    <name type="scientific">Ruminococcus bovis</name>
    <dbReference type="NCBI Taxonomy" id="2564099"/>
    <lineage>
        <taxon>Bacteria</taxon>
        <taxon>Bacillati</taxon>
        <taxon>Bacillota</taxon>
        <taxon>Clostridia</taxon>
        <taxon>Eubacteriales</taxon>
        <taxon>Oscillospiraceae</taxon>
        <taxon>Ruminococcus</taxon>
    </lineage>
</organism>
<evidence type="ECO:0000313" key="2">
    <source>
        <dbReference type="Proteomes" id="UP000301475"/>
    </source>
</evidence>
<evidence type="ECO:0000313" key="1">
    <source>
        <dbReference type="EMBL" id="QCT06364.1"/>
    </source>
</evidence>
<protein>
    <submittedName>
        <fullName evidence="1">Phage portal protein</fullName>
    </submittedName>
</protein>
<dbReference type="RefSeq" id="WP_138156446.1">
    <property type="nucleotide sequence ID" value="NZ_CP039381.1"/>
</dbReference>
<proteinExistence type="predicted"/>
<dbReference type="Proteomes" id="UP000301475">
    <property type="component" value="Chromosome"/>
</dbReference>
<dbReference type="EMBL" id="CP039381">
    <property type="protein sequence ID" value="QCT06364.1"/>
    <property type="molecule type" value="Genomic_DNA"/>
</dbReference>
<keyword evidence="2" id="KW-1185">Reference proteome</keyword>
<dbReference type="OrthoDB" id="1733178at2"/>